<feature type="domain" description="Ig-like" evidence="14">
    <location>
        <begin position="578"/>
        <end position="663"/>
    </location>
</feature>
<reference evidence="16" key="2">
    <citation type="submission" date="2025-09" db="UniProtKB">
        <authorList>
            <consortium name="Ensembl"/>
        </authorList>
    </citation>
    <scope>IDENTIFICATION</scope>
</reference>
<feature type="region of interest" description="Disordered" evidence="12">
    <location>
        <begin position="807"/>
        <end position="844"/>
    </location>
</feature>
<evidence type="ECO:0000256" key="10">
    <source>
        <dbReference type="ARBA" id="ARBA00023319"/>
    </source>
</evidence>
<dbReference type="GeneTree" id="ENSGT00940000158810"/>
<gene>
    <name evidence="16" type="primary">BOC</name>
    <name evidence="16" type="synonym">LOC109909883</name>
</gene>
<name>A0A8C7G181_ONCKI</name>
<evidence type="ECO:0000259" key="15">
    <source>
        <dbReference type="PROSITE" id="PS50853"/>
    </source>
</evidence>
<feature type="domain" description="Fibronectin type-III" evidence="15">
    <location>
        <begin position="944"/>
        <end position="1042"/>
    </location>
</feature>
<evidence type="ECO:0000256" key="2">
    <source>
        <dbReference type="ARBA" id="ARBA00004479"/>
    </source>
</evidence>
<dbReference type="Proteomes" id="UP000694557">
    <property type="component" value="Unassembled WGS sequence"/>
</dbReference>
<evidence type="ECO:0000256" key="1">
    <source>
        <dbReference type="ARBA" id="ARBA00004162"/>
    </source>
</evidence>
<keyword evidence="4" id="KW-0732">Signal</keyword>
<accession>A0A8C7G181</accession>
<dbReference type="Gene3D" id="2.60.40.10">
    <property type="entry name" value="Immunoglobulins"/>
    <property type="match status" value="7"/>
</dbReference>
<dbReference type="InterPro" id="IPR036116">
    <property type="entry name" value="FN3_sf"/>
</dbReference>
<sequence>MEVYTKLFIIPLSHPSLYPSSLSPIPPSLPSLSLPSLSIPPLPLSPIPPSLSHLFPLSPISPLPLSHLSLSHPYLSLPSLSHPSISPLPLSPPSLSPIPPSLSLLSFCLFYFSLSPIPPSLPSLPLSHPSLSPIPPSLSPIFLSLLFLPLSHPSLSPIPPSLPSLPLSYLSLSPIPPSVPFLPLSYPSLSPIPPSLPSLPLSYLSYFSLSPIPPSLLFLPLSHPSLSPISPSLPSLPLSYFSLSPIPPSLLFLPLSHPSLSPISPSLPSLPLSHLSLSPISPSLLPDEVAVFTEEPLSVVQKLGGSVTLRCSARPPSANISWRLNGRELVAGAGGDLGVVLEPGTLLIPVLTNLTLGRYQCVASTNAGGLASVPANVTAAKLRDFEQDNQQDIEVDEGNTAVIQCHLPESQPKAQVRYSVKQEWLETSKGNYLIMPSGNLQIANATLDDEGPYKCAAYNPVTQEVKTSTSTDRLRIRRSTSEAARIIYPPVSRTIMVTKGQRLVLECVASGIPTPQVTWAKDGQDLRFHNNTRFLLSNLLIDAAGEGDSGTYKCHADNGIGSESAATVLYDVQVFEPPQVTMELQQQEVSWGESVRFSCLARGKPTPSVVWLHNARPLASSPRHRLSARVLRVINVGPQDNGLYQCMAENGVGSSQAAARLVTLPTGVPSRSGKLPSILRPLSPDKVLREQVPVKPGATGSVLTLDCSELTGQISVAEAPVILSQPRTVKADFYDLTWKPRHDGGSPVMEYIVKYRKIEDPPGEWTSSSISGFLHKLTLAKLQPASLYEVEMSAKNCAGLGQPAMMTFRTGKGRRGPGGQNELPKTPPVPSPRLSPPEAPDKPTISMATETSAYVTWIPRGNRGFPIQSFRVEFKKLKGKGGGEWEEAVTNIPPQRLSVEITGLEKGMSYKFRVLAVNVIGASPPSAPSKAYTVVGGGRPNERPVDGPYITYNEAINETTIILKWTYTAVNNTPVYGFYIFYRPTDSDNDSDYKKDVVEGDRYWHSITDLQPETAYDIKMQSFNEGGESEFGNVVILETKARLNQRPSPSEASSQRPEHPGGPVPRPSDLPYLIVGVVLGALVFIIVAFIPFCLWRAWAKQKQTSDLCFPAVAHPVSSCQYTMVPLQGLALVGHCPLDPHLPPPPHAIYPPNRECTPNGKYHYPTHRLPGLRQEDVEYDMECDTLLAQTMSNGHTPGYHYSNSEPGDGEDCCLPDDSTLQLLNTSEQPISTQDLTANAHFHNGDINLDLLPCSPSPLLSLEENSTATTSTATTPESQDALPLQSETGTSDSTDA</sequence>
<keyword evidence="10" id="KW-0393">Immunoglobulin domain</keyword>
<keyword evidence="7 13" id="KW-0472">Membrane</keyword>
<feature type="domain" description="Ig-like" evidence="14">
    <location>
        <begin position="380"/>
        <end position="468"/>
    </location>
</feature>
<dbReference type="InterPro" id="IPR003961">
    <property type="entry name" value="FN3_dom"/>
</dbReference>
<keyword evidence="13" id="KW-1133">Transmembrane helix</keyword>
<keyword evidence="3" id="KW-1003">Cell membrane</keyword>
<dbReference type="PANTHER" id="PTHR44170">
    <property type="entry name" value="PROTEIN SIDEKICK"/>
    <property type="match status" value="1"/>
</dbReference>
<dbReference type="GO" id="GO:0005886">
    <property type="term" value="C:plasma membrane"/>
    <property type="evidence" value="ECO:0007669"/>
    <property type="project" value="UniProtKB-SubCell"/>
</dbReference>
<dbReference type="GO" id="GO:0030424">
    <property type="term" value="C:axon"/>
    <property type="evidence" value="ECO:0007669"/>
    <property type="project" value="TreeGrafter"/>
</dbReference>
<dbReference type="GO" id="GO:0098609">
    <property type="term" value="P:cell-cell adhesion"/>
    <property type="evidence" value="ECO:0007669"/>
    <property type="project" value="TreeGrafter"/>
</dbReference>
<evidence type="ECO:0000256" key="11">
    <source>
        <dbReference type="ARBA" id="ARBA00067175"/>
    </source>
</evidence>
<dbReference type="InterPro" id="IPR013783">
    <property type="entry name" value="Ig-like_fold"/>
</dbReference>
<proteinExistence type="predicted"/>
<evidence type="ECO:0000256" key="3">
    <source>
        <dbReference type="ARBA" id="ARBA00022475"/>
    </source>
</evidence>
<dbReference type="SUPFAM" id="SSF48726">
    <property type="entry name" value="Immunoglobulin"/>
    <property type="match status" value="4"/>
</dbReference>
<keyword evidence="8" id="KW-1015">Disulfide bond</keyword>
<dbReference type="InterPro" id="IPR007110">
    <property type="entry name" value="Ig-like_dom"/>
</dbReference>
<dbReference type="InterPro" id="IPR003598">
    <property type="entry name" value="Ig_sub2"/>
</dbReference>
<comment type="subcellular location">
    <subcellularLocation>
        <location evidence="1">Cell membrane</location>
        <topology evidence="1">Single-pass membrane protein</topology>
    </subcellularLocation>
    <subcellularLocation>
        <location evidence="2">Membrane</location>
        <topology evidence="2">Single-pass type I membrane protein</topology>
    </subcellularLocation>
</comment>
<feature type="domain" description="Ig-like" evidence="14">
    <location>
        <begin position="282"/>
        <end position="378"/>
    </location>
</feature>
<dbReference type="FunFam" id="2.60.40.10:FF:000655">
    <property type="entry name" value="brother of CDO isoform X1"/>
    <property type="match status" value="1"/>
</dbReference>
<evidence type="ECO:0000259" key="14">
    <source>
        <dbReference type="PROSITE" id="PS50835"/>
    </source>
</evidence>
<feature type="transmembrane region" description="Helical" evidence="13">
    <location>
        <begin position="1072"/>
        <end position="1095"/>
    </location>
</feature>
<dbReference type="CDD" id="cd00063">
    <property type="entry name" value="FN3"/>
    <property type="match status" value="3"/>
</dbReference>
<evidence type="ECO:0000256" key="6">
    <source>
        <dbReference type="ARBA" id="ARBA00022889"/>
    </source>
</evidence>
<feature type="compositionally biased region" description="Pro residues" evidence="12">
    <location>
        <begin position="825"/>
        <end position="838"/>
    </location>
</feature>
<dbReference type="InterPro" id="IPR003599">
    <property type="entry name" value="Ig_sub"/>
</dbReference>
<feature type="region of interest" description="Disordered" evidence="12">
    <location>
        <begin position="1258"/>
        <end position="1294"/>
    </location>
</feature>
<dbReference type="Pfam" id="PF00041">
    <property type="entry name" value="fn3"/>
    <property type="match status" value="3"/>
</dbReference>
<evidence type="ECO:0000256" key="7">
    <source>
        <dbReference type="ARBA" id="ARBA00023136"/>
    </source>
</evidence>
<reference evidence="16" key="1">
    <citation type="submission" date="2025-08" db="UniProtKB">
        <authorList>
            <consortium name="Ensembl"/>
        </authorList>
    </citation>
    <scope>IDENTIFICATION</scope>
</reference>
<feature type="domain" description="Fibronectin type-III" evidence="15">
    <location>
        <begin position="719"/>
        <end position="814"/>
    </location>
</feature>
<feature type="region of interest" description="Disordered" evidence="12">
    <location>
        <begin position="1043"/>
        <end position="1065"/>
    </location>
</feature>
<keyword evidence="17" id="KW-1185">Reference proteome</keyword>
<dbReference type="Ensembl" id="ENSOKIT00005037331.1">
    <property type="protein sequence ID" value="ENSOKIP00005035386.1"/>
    <property type="gene ID" value="ENSOKIG00005015118.1"/>
</dbReference>
<feature type="compositionally biased region" description="Low complexity" evidence="12">
    <location>
        <begin position="1258"/>
        <end position="1273"/>
    </location>
</feature>
<evidence type="ECO:0000256" key="12">
    <source>
        <dbReference type="SAM" id="MobiDB-lite"/>
    </source>
</evidence>
<evidence type="ECO:0000256" key="13">
    <source>
        <dbReference type="SAM" id="Phobius"/>
    </source>
</evidence>
<dbReference type="InterPro" id="IPR013098">
    <property type="entry name" value="Ig_I-set"/>
</dbReference>
<evidence type="ECO:0000256" key="8">
    <source>
        <dbReference type="ARBA" id="ARBA00023157"/>
    </source>
</evidence>
<feature type="domain" description="Fibronectin type-III" evidence="15">
    <location>
        <begin position="839"/>
        <end position="936"/>
    </location>
</feature>
<dbReference type="FunFam" id="2.60.40.10:FF:000205">
    <property type="entry name" value="Cell adhesion associated, oncogene regulated"/>
    <property type="match status" value="1"/>
</dbReference>
<dbReference type="PROSITE" id="PS50853">
    <property type="entry name" value="FN3"/>
    <property type="match status" value="3"/>
</dbReference>
<dbReference type="GO" id="GO:0007411">
    <property type="term" value="P:axon guidance"/>
    <property type="evidence" value="ECO:0007669"/>
    <property type="project" value="TreeGrafter"/>
</dbReference>
<dbReference type="FunFam" id="2.60.40.10:FF:000327">
    <property type="entry name" value="Cell adhesion associated, oncogene regulated"/>
    <property type="match status" value="1"/>
</dbReference>
<dbReference type="InterPro" id="IPR036179">
    <property type="entry name" value="Ig-like_dom_sf"/>
</dbReference>
<evidence type="ECO:0000313" key="16">
    <source>
        <dbReference type="Ensembl" id="ENSOKIP00005035386.1"/>
    </source>
</evidence>
<dbReference type="SMART" id="SM00409">
    <property type="entry name" value="IG"/>
    <property type="match status" value="4"/>
</dbReference>
<keyword evidence="6" id="KW-0130">Cell adhesion</keyword>
<dbReference type="Pfam" id="PF07679">
    <property type="entry name" value="I-set"/>
    <property type="match status" value="3"/>
</dbReference>
<evidence type="ECO:0000256" key="5">
    <source>
        <dbReference type="ARBA" id="ARBA00022737"/>
    </source>
</evidence>
<organism evidence="16 17">
    <name type="scientific">Oncorhynchus kisutch</name>
    <name type="common">Coho salmon</name>
    <name type="synonym">Salmo kisutch</name>
    <dbReference type="NCBI Taxonomy" id="8019"/>
    <lineage>
        <taxon>Eukaryota</taxon>
        <taxon>Metazoa</taxon>
        <taxon>Chordata</taxon>
        <taxon>Craniata</taxon>
        <taxon>Vertebrata</taxon>
        <taxon>Euteleostomi</taxon>
        <taxon>Actinopterygii</taxon>
        <taxon>Neopterygii</taxon>
        <taxon>Teleostei</taxon>
        <taxon>Protacanthopterygii</taxon>
        <taxon>Salmoniformes</taxon>
        <taxon>Salmonidae</taxon>
        <taxon>Salmoninae</taxon>
        <taxon>Oncorhynchus</taxon>
    </lineage>
</organism>
<dbReference type="Pfam" id="PF13927">
    <property type="entry name" value="Ig_3"/>
    <property type="match status" value="1"/>
</dbReference>
<dbReference type="PANTHER" id="PTHR44170:SF3">
    <property type="entry name" value="BROTHER OF CDO"/>
    <property type="match status" value="1"/>
</dbReference>
<dbReference type="SMART" id="SM00408">
    <property type="entry name" value="IGc2"/>
    <property type="match status" value="4"/>
</dbReference>
<keyword evidence="5" id="KW-0677">Repeat</keyword>
<feature type="domain" description="Ig-like" evidence="14">
    <location>
        <begin position="489"/>
        <end position="567"/>
    </location>
</feature>
<evidence type="ECO:0000313" key="17">
    <source>
        <dbReference type="Proteomes" id="UP000694557"/>
    </source>
</evidence>
<dbReference type="SMART" id="SM00060">
    <property type="entry name" value="FN3"/>
    <property type="match status" value="3"/>
</dbReference>
<keyword evidence="9" id="KW-0325">Glycoprotein</keyword>
<dbReference type="FunFam" id="2.60.40.10:FF:000273">
    <property type="entry name" value="contactin-3 isoform X1"/>
    <property type="match status" value="1"/>
</dbReference>
<protein>
    <recommendedName>
        <fullName evidence="11">Brother of CDO</fullName>
    </recommendedName>
</protein>
<dbReference type="SUPFAM" id="SSF49265">
    <property type="entry name" value="Fibronectin type III"/>
    <property type="match status" value="2"/>
</dbReference>
<keyword evidence="13" id="KW-0812">Transmembrane</keyword>
<evidence type="ECO:0000256" key="9">
    <source>
        <dbReference type="ARBA" id="ARBA00023180"/>
    </source>
</evidence>
<feature type="compositionally biased region" description="Polar residues" evidence="12">
    <location>
        <begin position="1283"/>
        <end position="1294"/>
    </location>
</feature>
<feature type="compositionally biased region" description="Polar residues" evidence="12">
    <location>
        <begin position="1045"/>
        <end position="1055"/>
    </location>
</feature>
<dbReference type="PROSITE" id="PS50835">
    <property type="entry name" value="IG_LIKE"/>
    <property type="match status" value="4"/>
</dbReference>
<evidence type="ECO:0000256" key="4">
    <source>
        <dbReference type="ARBA" id="ARBA00022729"/>
    </source>
</evidence>